<gene>
    <name evidence="5" type="ORF">BCR42DRAFT_426381</name>
</gene>
<evidence type="ECO:0000256" key="3">
    <source>
        <dbReference type="SAM" id="MobiDB-lite"/>
    </source>
</evidence>
<feature type="compositionally biased region" description="Basic residues" evidence="3">
    <location>
        <begin position="48"/>
        <end position="64"/>
    </location>
</feature>
<feature type="region of interest" description="Disordered" evidence="3">
    <location>
        <begin position="48"/>
        <end position="67"/>
    </location>
</feature>
<dbReference type="InterPro" id="IPR033443">
    <property type="entry name" value="PROP1-like_PPR_dom"/>
</dbReference>
<feature type="repeat" description="PPR" evidence="2">
    <location>
        <begin position="512"/>
        <end position="546"/>
    </location>
</feature>
<organism evidence="5 6">
    <name type="scientific">Absidia repens</name>
    <dbReference type="NCBI Taxonomy" id="90262"/>
    <lineage>
        <taxon>Eukaryota</taxon>
        <taxon>Fungi</taxon>
        <taxon>Fungi incertae sedis</taxon>
        <taxon>Mucoromycota</taxon>
        <taxon>Mucoromycotina</taxon>
        <taxon>Mucoromycetes</taxon>
        <taxon>Mucorales</taxon>
        <taxon>Cunninghamellaceae</taxon>
        <taxon>Absidia</taxon>
    </lineage>
</organism>
<feature type="region of interest" description="Disordered" evidence="3">
    <location>
        <begin position="282"/>
        <end position="302"/>
    </location>
</feature>
<evidence type="ECO:0000313" key="6">
    <source>
        <dbReference type="Proteomes" id="UP000193560"/>
    </source>
</evidence>
<dbReference type="InterPro" id="IPR002885">
    <property type="entry name" value="PPR_rpt"/>
</dbReference>
<dbReference type="OrthoDB" id="185373at2759"/>
<keyword evidence="1" id="KW-0677">Repeat</keyword>
<accession>A0A1X2I148</accession>
<dbReference type="Proteomes" id="UP000193560">
    <property type="component" value="Unassembled WGS sequence"/>
</dbReference>
<dbReference type="Pfam" id="PF01535">
    <property type="entry name" value="PPR"/>
    <property type="match status" value="3"/>
</dbReference>
<keyword evidence="6" id="KW-1185">Reference proteome</keyword>
<evidence type="ECO:0000256" key="1">
    <source>
        <dbReference type="ARBA" id="ARBA00022737"/>
    </source>
</evidence>
<comment type="caution">
    <text evidence="5">The sequence shown here is derived from an EMBL/GenBank/DDBJ whole genome shotgun (WGS) entry which is preliminary data.</text>
</comment>
<dbReference type="SUPFAM" id="SSF48452">
    <property type="entry name" value="TPR-like"/>
    <property type="match status" value="2"/>
</dbReference>
<protein>
    <recommendedName>
        <fullName evidence="4">PROP1-like PPR domain-containing protein</fullName>
    </recommendedName>
</protein>
<dbReference type="EMBL" id="MCGE01000036">
    <property type="protein sequence ID" value="ORZ07111.1"/>
    <property type="molecule type" value="Genomic_DNA"/>
</dbReference>
<evidence type="ECO:0000313" key="5">
    <source>
        <dbReference type="EMBL" id="ORZ07111.1"/>
    </source>
</evidence>
<dbReference type="PANTHER" id="PTHR47932">
    <property type="entry name" value="ATPASE EXPRESSION PROTEIN 3"/>
    <property type="match status" value="1"/>
</dbReference>
<dbReference type="STRING" id="90262.A0A1X2I148"/>
<dbReference type="InterPro" id="IPR011990">
    <property type="entry name" value="TPR-like_helical_dom_sf"/>
</dbReference>
<proteinExistence type="predicted"/>
<reference evidence="5 6" key="1">
    <citation type="submission" date="2016-07" db="EMBL/GenBank/DDBJ databases">
        <title>Pervasive Adenine N6-methylation of Active Genes in Fungi.</title>
        <authorList>
            <consortium name="DOE Joint Genome Institute"/>
            <person name="Mondo S.J."/>
            <person name="Dannebaum R.O."/>
            <person name="Kuo R.C."/>
            <person name="Labutti K."/>
            <person name="Haridas S."/>
            <person name="Kuo A."/>
            <person name="Salamov A."/>
            <person name="Ahrendt S.R."/>
            <person name="Lipzen A."/>
            <person name="Sullivan W."/>
            <person name="Andreopoulos W.B."/>
            <person name="Clum A."/>
            <person name="Lindquist E."/>
            <person name="Daum C."/>
            <person name="Ramamoorthy G.K."/>
            <person name="Gryganskyi A."/>
            <person name="Culley D."/>
            <person name="Magnuson J.K."/>
            <person name="James T.Y."/>
            <person name="O'Malley M.A."/>
            <person name="Stajich J.E."/>
            <person name="Spatafora J.W."/>
            <person name="Visel A."/>
            <person name="Grigoriev I.V."/>
        </authorList>
    </citation>
    <scope>NUCLEOTIDE SEQUENCE [LARGE SCALE GENOMIC DNA]</scope>
    <source>
        <strain evidence="5 6">NRRL 1336</strain>
    </source>
</reference>
<dbReference type="AlphaFoldDB" id="A0A1X2I148"/>
<evidence type="ECO:0000256" key="2">
    <source>
        <dbReference type="PROSITE-ProRule" id="PRU00708"/>
    </source>
</evidence>
<evidence type="ECO:0000259" key="4">
    <source>
        <dbReference type="Pfam" id="PF17177"/>
    </source>
</evidence>
<dbReference type="Gene3D" id="1.25.40.10">
    <property type="entry name" value="Tetratricopeptide repeat domain"/>
    <property type="match status" value="4"/>
</dbReference>
<dbReference type="Pfam" id="PF17177">
    <property type="entry name" value="PPR_long"/>
    <property type="match status" value="1"/>
</dbReference>
<name>A0A1X2I148_9FUNG</name>
<sequence length="815" mass="92630">MIPWRRLSLILSTTWQSKPLHLVPRQSPFFPSRSLTTTTTTRLASFQHHHQHRPHEAKIKRRPASKPPVSTQELAVQQSIASRNLNQAKKQLAAMHGTTLDRFHTWRPLLLLARKGRQSRDLAWLQDMVEHQGMKRHWGLTPDLFDVHALMFCYGVHGDVGGAERAMDQVLPALGLTPTVFTINTLLGCYQRNKAIDKALQVLHEQQEGLLDVASYNTVLSMLNVDQQWDKATQLYHNNMPVTPDRYTFSTMLHIATQTKNATLGLPIYQQLHTLLLQNNDHDDEKQQQQPKKKRKLKSTTTTTTTTMDIATVNAMMAFQVSVMKDVDAALAIYQHLCQHRRHHHRGQFTPDTITCNILLDGLLNQQRNPGKTAALVHQMETRGHLVPDHVTYGIMMEAEVMMGDLPGALTLFEEALTHQSSTTTTATMGNSNHTMERMMACLAKAAATLDHDHTTMERLWTRLATTAKHGVSLDVKAYNGLMHGLAKQGRADLAQTLYDRVFRSHRVCVADVATFSSLMLAYINSGQVDDAMEIYYVLREQHYKQQETRFEQQQQQQRRGRRPVIALDSMFYTTLISALSQQQQHHTNHHLLDSAMELFTDMRQLRIQPTFHTYTAMLHWCGQSGDLAALEEVHRLIKMDMALDPDVGIYNALMDGYNRTDQIDQVLYLWDTMLTTTSATRGVGIDETTISIVLDACGHHGQSRRAKAIWSMLLHRNDITLNTNNYNSYVECLCRVGAVSEEARWRQALEVVTSMVPHGPSHRKVGAAAVPLPNSKTYNTLASFARKYGLDRHHDIVEQLDTLKLELQKRSLLD</sequence>
<feature type="domain" description="PROP1-like PPR" evidence="4">
    <location>
        <begin position="567"/>
        <end position="707"/>
    </location>
</feature>
<dbReference type="PANTHER" id="PTHR47932:SF44">
    <property type="entry name" value="MIOREX COMPLEX COMPONENT 1"/>
    <property type="match status" value="1"/>
</dbReference>
<feature type="repeat" description="PPR" evidence="2">
    <location>
        <begin position="475"/>
        <end position="505"/>
    </location>
</feature>
<dbReference type="PROSITE" id="PS51375">
    <property type="entry name" value="PPR"/>
    <property type="match status" value="2"/>
</dbReference>
<dbReference type="NCBIfam" id="TIGR00756">
    <property type="entry name" value="PPR"/>
    <property type="match status" value="1"/>
</dbReference>